<dbReference type="GO" id="GO:0005506">
    <property type="term" value="F:iron ion binding"/>
    <property type="evidence" value="ECO:0007669"/>
    <property type="project" value="InterPro"/>
</dbReference>
<comment type="similarity">
    <text evidence="1 7">Belongs to the cytochrome P450 family.</text>
</comment>
<dbReference type="InterPro" id="IPR017972">
    <property type="entry name" value="Cyt_P450_CS"/>
</dbReference>
<evidence type="ECO:0000313" key="9">
    <source>
        <dbReference type="Proteomes" id="UP000002066"/>
    </source>
</evidence>
<dbReference type="Proteomes" id="UP000002066">
    <property type="component" value="Chromosome"/>
</dbReference>
<dbReference type="EMBL" id="CP002475">
    <property type="protein sequence ID" value="ADW04928.1"/>
    <property type="molecule type" value="Genomic_DNA"/>
</dbReference>
<gene>
    <name evidence="8" type="ordered locus">Sfla_3508</name>
</gene>
<keyword evidence="2 7" id="KW-0349">Heme</keyword>
<dbReference type="AlphaFoldDB" id="A0A8D3WLZ5"/>
<protein>
    <submittedName>
        <fullName evidence="8">Cytochrome P450</fullName>
    </submittedName>
</protein>
<keyword evidence="3 7" id="KW-0479">Metal-binding</keyword>
<dbReference type="GO" id="GO:0016705">
    <property type="term" value="F:oxidoreductase activity, acting on paired donors, with incorporation or reduction of molecular oxygen"/>
    <property type="evidence" value="ECO:0007669"/>
    <property type="project" value="InterPro"/>
</dbReference>
<organism evidence="8 9">
    <name type="scientific">Streptomyces pratensis (strain ATCC 33331 / IAF-45CD)</name>
    <dbReference type="NCBI Taxonomy" id="591167"/>
    <lineage>
        <taxon>Bacteria</taxon>
        <taxon>Bacillati</taxon>
        <taxon>Actinomycetota</taxon>
        <taxon>Actinomycetes</taxon>
        <taxon>Kitasatosporales</taxon>
        <taxon>Streptomycetaceae</taxon>
        <taxon>Streptomyces</taxon>
    </lineage>
</organism>
<dbReference type="OrthoDB" id="5500002at2"/>
<dbReference type="GO" id="GO:0004497">
    <property type="term" value="F:monooxygenase activity"/>
    <property type="evidence" value="ECO:0007669"/>
    <property type="project" value="UniProtKB-KW"/>
</dbReference>
<keyword evidence="6 7" id="KW-0503">Monooxygenase</keyword>
<evidence type="ECO:0000256" key="3">
    <source>
        <dbReference type="ARBA" id="ARBA00022723"/>
    </source>
</evidence>
<dbReference type="Pfam" id="PF00067">
    <property type="entry name" value="p450"/>
    <property type="match status" value="1"/>
</dbReference>
<dbReference type="FunFam" id="1.10.630.10:FF:000018">
    <property type="entry name" value="Cytochrome P450 monooxygenase"/>
    <property type="match status" value="1"/>
</dbReference>
<dbReference type="PANTHER" id="PTHR46696:SF1">
    <property type="entry name" value="CYTOCHROME P450 YJIB-RELATED"/>
    <property type="match status" value="1"/>
</dbReference>
<proteinExistence type="inferred from homology"/>
<evidence type="ECO:0000256" key="2">
    <source>
        <dbReference type="ARBA" id="ARBA00022617"/>
    </source>
</evidence>
<name>A0A8D3WLZ5_STRFA</name>
<evidence type="ECO:0000256" key="6">
    <source>
        <dbReference type="ARBA" id="ARBA00023033"/>
    </source>
</evidence>
<dbReference type="PRINTS" id="PR00359">
    <property type="entry name" value="BP450"/>
</dbReference>
<dbReference type="InterPro" id="IPR036396">
    <property type="entry name" value="Cyt_P450_sf"/>
</dbReference>
<dbReference type="Gene3D" id="1.10.630.10">
    <property type="entry name" value="Cytochrome P450"/>
    <property type="match status" value="1"/>
</dbReference>
<dbReference type="InterPro" id="IPR002397">
    <property type="entry name" value="Cyt_P450_B"/>
</dbReference>
<dbReference type="GO" id="GO:0020037">
    <property type="term" value="F:heme binding"/>
    <property type="evidence" value="ECO:0007669"/>
    <property type="project" value="InterPro"/>
</dbReference>
<keyword evidence="4 7" id="KW-0560">Oxidoreductase</keyword>
<keyword evidence="5 7" id="KW-0408">Iron</keyword>
<evidence type="ECO:0000256" key="4">
    <source>
        <dbReference type="ARBA" id="ARBA00023002"/>
    </source>
</evidence>
<dbReference type="PANTHER" id="PTHR46696">
    <property type="entry name" value="P450, PUTATIVE (EUROFUNG)-RELATED"/>
    <property type="match status" value="1"/>
</dbReference>
<evidence type="ECO:0000256" key="1">
    <source>
        <dbReference type="ARBA" id="ARBA00010617"/>
    </source>
</evidence>
<evidence type="ECO:0000313" key="8">
    <source>
        <dbReference type="EMBL" id="ADW04928.1"/>
    </source>
</evidence>
<evidence type="ECO:0000256" key="7">
    <source>
        <dbReference type="RuleBase" id="RU000461"/>
    </source>
</evidence>
<dbReference type="SUPFAM" id="SSF48264">
    <property type="entry name" value="Cytochrome P450"/>
    <property type="match status" value="1"/>
</dbReference>
<accession>A0A8D3WLZ5</accession>
<sequence length="415" mass="46384">MADTDQLPPEFFTAPEPGDTHAANKRLRAAGCPVRAINYPPGGDAYVVADYETALKGFSDPRLSKQVENSPAWFRDLLEDSSPVLIRNMITADAPEHTRLRRLVSRAFVPRRMALLQPRIQEITDELIDAFPESGEVDLMEFAFTLPMRVICEFLGVPIEDRPELHAWGYWLSGAPFADEESNRQLKLASDGIERYLVDLLDRRRSSGLGEDLVSILLRAADEDVFTNDELVSTLVLLIIAGHKTTANLIGNGMQALFSHPDQLELLRSKPELAETAVEEFLRFEPPVYRGTLRVATEDMELAGCPIPKEGFVHILMDSANRDPEAFEDPDRLDITRTSNRHLAFGQGAHFCVGAPLSRVEGLVAFPTLLRRLRGLELAVPHDQLDWVFDNSTSRGLKSLPVRYDARLASDTLED</sequence>
<evidence type="ECO:0000256" key="5">
    <source>
        <dbReference type="ARBA" id="ARBA00023004"/>
    </source>
</evidence>
<dbReference type="InterPro" id="IPR001128">
    <property type="entry name" value="Cyt_P450"/>
</dbReference>
<dbReference type="KEGG" id="sfa:Sfla_3508"/>
<dbReference type="CDD" id="cd11029">
    <property type="entry name" value="CYP107-like"/>
    <property type="match status" value="1"/>
</dbReference>
<reference evidence="8 9" key="1">
    <citation type="submission" date="2011-01" db="EMBL/GenBank/DDBJ databases">
        <title>Complete sequence of chromosome of Streptomyces flavogriseus ATCC 33331.</title>
        <authorList>
            <consortium name="US DOE Joint Genome Institute"/>
            <person name="Lucas S."/>
            <person name="Copeland A."/>
            <person name="Lapidus A."/>
            <person name="Cheng J.-F."/>
            <person name="Goodwin L."/>
            <person name="Pitluck S."/>
            <person name="Davenport K."/>
            <person name="Detter J.C."/>
            <person name="Han C."/>
            <person name="Tapia R."/>
            <person name="Land M."/>
            <person name="Hauser L."/>
            <person name="Kyrpides N."/>
            <person name="Ivanova N."/>
            <person name="Ovchinnikova G."/>
            <person name="Pagani I."/>
            <person name="Brumm P."/>
            <person name="Mead D."/>
            <person name="Woyke T."/>
        </authorList>
    </citation>
    <scope>NUCLEOTIDE SEQUENCE [LARGE SCALE GENOMIC DNA]</scope>
    <source>
        <strain evidence="9">ATCC 33331 / IAF-45CD</strain>
    </source>
</reference>
<dbReference type="PROSITE" id="PS00086">
    <property type="entry name" value="CYTOCHROME_P450"/>
    <property type="match status" value="1"/>
</dbReference>